<gene>
    <name evidence="1" type="ORF">FIBSPDRAFT_885682</name>
</gene>
<keyword evidence="2" id="KW-1185">Reference proteome</keyword>
<reference evidence="1 2" key="1">
    <citation type="journal article" date="2016" name="Mol. Biol. Evol.">
        <title>Comparative Genomics of Early-Diverging Mushroom-Forming Fungi Provides Insights into the Origins of Lignocellulose Decay Capabilities.</title>
        <authorList>
            <person name="Nagy L.G."/>
            <person name="Riley R."/>
            <person name="Tritt A."/>
            <person name="Adam C."/>
            <person name="Daum C."/>
            <person name="Floudas D."/>
            <person name="Sun H."/>
            <person name="Yadav J.S."/>
            <person name="Pangilinan J."/>
            <person name="Larsson K.H."/>
            <person name="Matsuura K."/>
            <person name="Barry K."/>
            <person name="Labutti K."/>
            <person name="Kuo R."/>
            <person name="Ohm R.A."/>
            <person name="Bhattacharya S.S."/>
            <person name="Shirouzu T."/>
            <person name="Yoshinaga Y."/>
            <person name="Martin F.M."/>
            <person name="Grigoriev I.V."/>
            <person name="Hibbett D.S."/>
        </authorList>
    </citation>
    <scope>NUCLEOTIDE SEQUENCE [LARGE SCALE GENOMIC DNA]</scope>
    <source>
        <strain evidence="1 2">CBS 109695</strain>
    </source>
</reference>
<dbReference type="AlphaFoldDB" id="A0A166RMH0"/>
<organism evidence="1 2">
    <name type="scientific">Athelia psychrophila</name>
    <dbReference type="NCBI Taxonomy" id="1759441"/>
    <lineage>
        <taxon>Eukaryota</taxon>
        <taxon>Fungi</taxon>
        <taxon>Dikarya</taxon>
        <taxon>Basidiomycota</taxon>
        <taxon>Agaricomycotina</taxon>
        <taxon>Agaricomycetes</taxon>
        <taxon>Agaricomycetidae</taxon>
        <taxon>Atheliales</taxon>
        <taxon>Atheliaceae</taxon>
        <taxon>Athelia</taxon>
    </lineage>
</organism>
<sequence>MEKWRLNAIKYSIATYRELENGERGIWLPYHNFIQAGGPPARHCVFANFPDKHRAFLRAIGSKRTGPSTTSVRLLEMQSPVPSMFSATLDFHLVDEQPNTGKLANPDHYAVLYIDKKPVPKAHYKMAMSALQWPSFHFNISSAVKIVIYRKRRLPRKDAVAAQYKGRGRDFLDRDMKYELTDKRGSKLDLRLSINIHLTWESPAEFIKSLENASHLEGVRPSETEQALDGLGLQIFQILQQIVPVSDGIADAHPLLKMIWTILSSAYKAVKKQMNQDAAVCDLAKSLQEILGRANIVPALMRIQDTDDVVTEIRLAALDGALLIAEYVGTTSLAARTVDHQLSDMSERISECQKRYTDLGGNFDRRVQPETQAANLMNNTGVQRIQEVQNELTAAAGSPMDTPARDKQNFNTADTLGIVNNIGGDLTVHGNYTVHQEPNV</sequence>
<dbReference type="OrthoDB" id="7464126at2759"/>
<name>A0A166RMH0_9AGAM</name>
<proteinExistence type="predicted"/>
<dbReference type="Proteomes" id="UP000076532">
    <property type="component" value="Unassembled WGS sequence"/>
</dbReference>
<evidence type="ECO:0000313" key="1">
    <source>
        <dbReference type="EMBL" id="KZP28431.1"/>
    </source>
</evidence>
<protein>
    <submittedName>
        <fullName evidence="1">Uncharacterized protein</fullName>
    </submittedName>
</protein>
<dbReference type="EMBL" id="KV417503">
    <property type="protein sequence ID" value="KZP28431.1"/>
    <property type="molecule type" value="Genomic_DNA"/>
</dbReference>
<accession>A0A166RMH0</accession>
<evidence type="ECO:0000313" key="2">
    <source>
        <dbReference type="Proteomes" id="UP000076532"/>
    </source>
</evidence>
<dbReference type="STRING" id="436010.A0A166RMH0"/>